<feature type="modified residue" description="N6-(pyridoxal phosphate)lysine" evidence="19">
    <location>
        <position position="352"/>
    </location>
</feature>
<keyword evidence="22" id="KW-1185">Reference proteome</keyword>
<dbReference type="FunFam" id="3.90.1150.10:FF:000020">
    <property type="entry name" value="Sphingosine-1-phosphate lyase 1"/>
    <property type="match status" value="1"/>
</dbReference>
<evidence type="ECO:0000256" key="1">
    <source>
        <dbReference type="ARBA" id="ARBA00001933"/>
    </source>
</evidence>
<sequence length="561" mass="62680">MKATVIGLSDTWLDDDVHHYEINISGCSLECKDRKREGGGICTYVRNDLVFNRRTGLVYRIKKSTFRFVRKLPYVRTKIKEEMAKTYNELENTFHSATKGQSFVQKLPDKGLNEVDVLKELQKYKSLGEIFEGMMDVDWKKGACSGTVYSGEDDLSNLMAKVYGEFAWTNPLHADVFPDIRKMEAEVVRMTCHMFNGGPNSCGTMTSGGTESIMLACKAYRDMAMERGINFPEIIVPVTAHAAFDKAADCFRMAIKHIAIDPVTRKVNIKAMRHAITRNTCMLVGSAPQFPHGVVDHIQEIGKLGIRYNIPVHVDSCLGGFLVPFMKKAGFDVEPFDFTVPGVTSISADTHKYGFAPKGSSVILYSDKKYRKYQYFVQPDWPGGIYASPTFAGSRAGAIIAACWATMMYMGEEGYVEATRKIVKTIRYIEQELRKMPDIFVYGKAEVSVVGIGSKKFNIYRLSDALSAKGWNLNPLQFPSSIHLCVTLVHTKEGVADRFITDIRDCVTEIMKDQSAECKGQGAMYGMAQSIPDRSLVSEIAGSFFDAYYNTAEKEVVNGVL</sequence>
<dbReference type="InterPro" id="IPR015424">
    <property type="entry name" value="PyrdxlP-dep_Trfase"/>
</dbReference>
<comment type="cofactor">
    <cofactor evidence="1 19 20">
        <name>pyridoxal 5'-phosphate</name>
        <dbReference type="ChEBI" id="CHEBI:597326"/>
    </cofactor>
</comment>
<evidence type="ECO:0000313" key="21">
    <source>
        <dbReference type="EMBL" id="KAK2160004.1"/>
    </source>
</evidence>
<protein>
    <recommendedName>
        <fullName evidence="18">Sphingosine-1-phosphate lyase 1</fullName>
        <ecNumber evidence="14">4.1.2.27</ecNumber>
    </recommendedName>
    <alternativeName>
        <fullName evidence="15">Sphingosine-1-phosphate aldolase</fullName>
    </alternativeName>
</protein>
<evidence type="ECO:0000256" key="15">
    <source>
        <dbReference type="ARBA" id="ARBA00042568"/>
    </source>
</evidence>
<dbReference type="GO" id="GO:0005789">
    <property type="term" value="C:endoplasmic reticulum membrane"/>
    <property type="evidence" value="ECO:0007669"/>
    <property type="project" value="UniProtKB-SubCell"/>
</dbReference>
<dbReference type="Gene3D" id="3.90.1150.10">
    <property type="entry name" value="Aspartate Aminotransferase, domain 1"/>
    <property type="match status" value="1"/>
</dbReference>
<evidence type="ECO:0000256" key="14">
    <source>
        <dbReference type="ARBA" id="ARBA00038965"/>
    </source>
</evidence>
<evidence type="ECO:0000256" key="2">
    <source>
        <dbReference type="ARBA" id="ARBA00004760"/>
    </source>
</evidence>
<comment type="similarity">
    <text evidence="13">Belongs to the group II decarboxylase family. Sphingosine-1-phosphate lyase subfamily.</text>
</comment>
<name>A0AAD9JVY8_9ANNE</name>
<comment type="function">
    <text evidence="16">Cleaves phosphorylated sphingoid bases (PSBs), such as sphingosine-1-phosphate, into fatty aldehydes and phosphoethanolamine. Elevates stress-induced ceramide production and apoptosis. Required for global lipid homeostasis in liver and cholesterol homeostasis in fibroblasts. Involved in the regulation of pro-inflammatory response and neutrophil trafficking. Modulates neuronal autophagy via phosphoethanolamine production which regulates accumulation of aggregate-prone proteins such as APP. Seems to play a role in establishing neuronal contact sites and axonal maintenance.</text>
</comment>
<evidence type="ECO:0000313" key="22">
    <source>
        <dbReference type="Proteomes" id="UP001208570"/>
    </source>
</evidence>
<keyword evidence="4" id="KW-0812">Transmembrane</keyword>
<keyword evidence="7" id="KW-0746">Sphingolipid metabolism</keyword>
<comment type="pathway">
    <text evidence="2">Lipid metabolism; sphingolipid metabolism.</text>
</comment>
<dbReference type="Gene3D" id="6.10.140.2150">
    <property type="match status" value="1"/>
</dbReference>
<dbReference type="GO" id="GO:0030149">
    <property type="term" value="P:sphingolipid catabolic process"/>
    <property type="evidence" value="ECO:0007669"/>
    <property type="project" value="TreeGrafter"/>
</dbReference>
<evidence type="ECO:0000256" key="7">
    <source>
        <dbReference type="ARBA" id="ARBA00022919"/>
    </source>
</evidence>
<dbReference type="InterPro" id="IPR015421">
    <property type="entry name" value="PyrdxlP-dep_Trfase_major"/>
</dbReference>
<evidence type="ECO:0000256" key="16">
    <source>
        <dbReference type="ARBA" id="ARBA00053536"/>
    </source>
</evidence>
<dbReference type="AlphaFoldDB" id="A0AAD9JVY8"/>
<dbReference type="SUPFAM" id="SSF53383">
    <property type="entry name" value="PLP-dependent transferases"/>
    <property type="match status" value="1"/>
</dbReference>
<dbReference type="FunFam" id="6.10.140.2150:FF:000001">
    <property type="entry name" value="Sphingosine-1-phosphate lyase 1"/>
    <property type="match status" value="1"/>
</dbReference>
<keyword evidence="12 20" id="KW-0456">Lyase</keyword>
<keyword evidence="6 19" id="KW-0663">Pyridoxal phosphate</keyword>
<evidence type="ECO:0000256" key="18">
    <source>
        <dbReference type="ARBA" id="ARBA00069333"/>
    </source>
</evidence>
<keyword evidence="5" id="KW-0256">Endoplasmic reticulum</keyword>
<evidence type="ECO:0000256" key="3">
    <source>
        <dbReference type="ARBA" id="ARBA00004991"/>
    </source>
</evidence>
<dbReference type="EC" id="4.1.2.27" evidence="14"/>
<comment type="subcellular location">
    <subcellularLocation>
        <location evidence="17">Endoplasmic reticulum membrane</location>
        <topology evidence="17">Single-pass type III membrane protein</topology>
        <orientation evidence="17">Cytoplasmic side</orientation>
    </subcellularLocation>
</comment>
<evidence type="ECO:0000256" key="5">
    <source>
        <dbReference type="ARBA" id="ARBA00022824"/>
    </source>
</evidence>
<keyword evidence="8" id="KW-0735">Signal-anchor</keyword>
<dbReference type="Gene3D" id="3.40.640.10">
    <property type="entry name" value="Type I PLP-dependent aspartate aminotransferase-like (Major domain)"/>
    <property type="match status" value="1"/>
</dbReference>
<organism evidence="21 22">
    <name type="scientific">Paralvinella palmiformis</name>
    <dbReference type="NCBI Taxonomy" id="53620"/>
    <lineage>
        <taxon>Eukaryota</taxon>
        <taxon>Metazoa</taxon>
        <taxon>Spiralia</taxon>
        <taxon>Lophotrochozoa</taxon>
        <taxon>Annelida</taxon>
        <taxon>Polychaeta</taxon>
        <taxon>Sedentaria</taxon>
        <taxon>Canalipalpata</taxon>
        <taxon>Terebellida</taxon>
        <taxon>Terebelliformia</taxon>
        <taxon>Alvinellidae</taxon>
        <taxon>Paralvinella</taxon>
    </lineage>
</organism>
<dbReference type="InterPro" id="IPR050477">
    <property type="entry name" value="GrpII_AminoAcid_Decarb"/>
</dbReference>
<accession>A0AAD9JVY8</accession>
<dbReference type="EMBL" id="JAODUP010000142">
    <property type="protein sequence ID" value="KAK2160004.1"/>
    <property type="molecule type" value="Genomic_DNA"/>
</dbReference>
<keyword evidence="10" id="KW-0443">Lipid metabolism</keyword>
<evidence type="ECO:0000256" key="17">
    <source>
        <dbReference type="ARBA" id="ARBA00060475"/>
    </source>
</evidence>
<gene>
    <name evidence="21" type="ORF">LSH36_142g07003</name>
</gene>
<reference evidence="21" key="1">
    <citation type="journal article" date="2023" name="Mol. Biol. Evol.">
        <title>Third-Generation Sequencing Reveals the Adaptive Role of the Epigenome in Three Deep-Sea Polychaetes.</title>
        <authorList>
            <person name="Perez M."/>
            <person name="Aroh O."/>
            <person name="Sun Y."/>
            <person name="Lan Y."/>
            <person name="Juniper S.K."/>
            <person name="Young C.R."/>
            <person name="Angers B."/>
            <person name="Qian P.Y."/>
        </authorList>
    </citation>
    <scope>NUCLEOTIDE SEQUENCE</scope>
    <source>
        <strain evidence="21">P08H-3</strain>
    </source>
</reference>
<dbReference type="GO" id="GO:0019752">
    <property type="term" value="P:carboxylic acid metabolic process"/>
    <property type="evidence" value="ECO:0007669"/>
    <property type="project" value="InterPro"/>
</dbReference>
<evidence type="ECO:0000256" key="19">
    <source>
        <dbReference type="PIRSR" id="PIRSR602129-50"/>
    </source>
</evidence>
<comment type="caution">
    <text evidence="21">The sequence shown here is derived from an EMBL/GenBank/DDBJ whole genome shotgun (WGS) entry which is preliminary data.</text>
</comment>
<dbReference type="PANTHER" id="PTHR42735">
    <property type="match status" value="1"/>
</dbReference>
<dbReference type="Proteomes" id="UP001208570">
    <property type="component" value="Unassembled WGS sequence"/>
</dbReference>
<dbReference type="InterPro" id="IPR002129">
    <property type="entry name" value="PyrdxlP-dep_de-COase"/>
</dbReference>
<evidence type="ECO:0000256" key="11">
    <source>
        <dbReference type="ARBA" id="ARBA00023136"/>
    </source>
</evidence>
<evidence type="ECO:0000256" key="6">
    <source>
        <dbReference type="ARBA" id="ARBA00022898"/>
    </source>
</evidence>
<evidence type="ECO:0000256" key="20">
    <source>
        <dbReference type="RuleBase" id="RU000382"/>
    </source>
</evidence>
<dbReference type="Pfam" id="PF00282">
    <property type="entry name" value="Pyridoxal_deC"/>
    <property type="match status" value="1"/>
</dbReference>
<evidence type="ECO:0000256" key="4">
    <source>
        <dbReference type="ARBA" id="ARBA00022692"/>
    </source>
</evidence>
<keyword evidence="9" id="KW-1133">Transmembrane helix</keyword>
<comment type="pathway">
    <text evidence="3">Sphingolipid metabolism.</text>
</comment>
<evidence type="ECO:0000256" key="8">
    <source>
        <dbReference type="ARBA" id="ARBA00022968"/>
    </source>
</evidence>
<evidence type="ECO:0000256" key="13">
    <source>
        <dbReference type="ARBA" id="ARBA00038302"/>
    </source>
</evidence>
<dbReference type="InterPro" id="IPR015422">
    <property type="entry name" value="PyrdxlP-dep_Trfase_small"/>
</dbReference>
<dbReference type="FunFam" id="3.40.640.10:FF:000020">
    <property type="entry name" value="sphingosine-1-phosphate lyase 1"/>
    <property type="match status" value="1"/>
</dbReference>
<proteinExistence type="inferred from homology"/>
<dbReference type="GO" id="GO:0008117">
    <property type="term" value="F:sphinganine-1-phosphate aldolase activity"/>
    <property type="evidence" value="ECO:0007669"/>
    <property type="project" value="UniProtKB-EC"/>
</dbReference>
<keyword evidence="11" id="KW-0472">Membrane</keyword>
<dbReference type="PANTHER" id="PTHR42735:SF6">
    <property type="entry name" value="SPHINGOSINE-1-PHOSPHATE LYASE 1"/>
    <property type="match status" value="1"/>
</dbReference>
<dbReference type="GO" id="GO:0030170">
    <property type="term" value="F:pyridoxal phosphate binding"/>
    <property type="evidence" value="ECO:0007669"/>
    <property type="project" value="InterPro"/>
</dbReference>
<evidence type="ECO:0000256" key="12">
    <source>
        <dbReference type="ARBA" id="ARBA00023239"/>
    </source>
</evidence>
<evidence type="ECO:0000256" key="9">
    <source>
        <dbReference type="ARBA" id="ARBA00022989"/>
    </source>
</evidence>
<evidence type="ECO:0000256" key="10">
    <source>
        <dbReference type="ARBA" id="ARBA00023098"/>
    </source>
</evidence>